<protein>
    <submittedName>
        <fullName evidence="3">Glycogen debranching enzyme (Alpha-1,6-glucosidase)</fullName>
    </submittedName>
</protein>
<evidence type="ECO:0000313" key="4">
    <source>
        <dbReference type="Proteomes" id="UP000198217"/>
    </source>
</evidence>
<dbReference type="Proteomes" id="UP000198217">
    <property type="component" value="Chromosome I"/>
</dbReference>
<dbReference type="GO" id="GO:0005975">
    <property type="term" value="P:carbohydrate metabolic process"/>
    <property type="evidence" value="ECO:0007669"/>
    <property type="project" value="InterPro"/>
</dbReference>
<keyword evidence="4" id="KW-1185">Reference proteome</keyword>
<feature type="domain" description="Mannosylglycerate hydrolase MGH1-like glycoside hydrolase" evidence="2">
    <location>
        <begin position="350"/>
        <end position="590"/>
    </location>
</feature>
<evidence type="ECO:0000313" key="3">
    <source>
        <dbReference type="EMBL" id="SCG76934.1"/>
    </source>
</evidence>
<evidence type="ECO:0000259" key="2">
    <source>
        <dbReference type="Pfam" id="PF22422"/>
    </source>
</evidence>
<dbReference type="Pfam" id="PF14742">
    <property type="entry name" value="GDE_N_bis"/>
    <property type="match status" value="1"/>
</dbReference>
<dbReference type="InterPro" id="IPR054491">
    <property type="entry name" value="MGH1-like_GH"/>
</dbReference>
<accession>A0A1C5K286</accession>
<dbReference type="InterPro" id="IPR008928">
    <property type="entry name" value="6-hairpin_glycosidase_sf"/>
</dbReference>
<dbReference type="RefSeq" id="WP_088996245.1">
    <property type="nucleotide sequence ID" value="NZ_LT607750.1"/>
</dbReference>
<sequence>MRSLVSILDGNTFLVSDHRGDIEPSLDYPTGLFSFDTRFLSTWRLTLNGERLHALSVDDAESYRTRFFLVPGEPTHYLDAKVSLIRSRAIGTSLEEELTVINHAGREMEFAVRLDMGADFADLFEIKNVRQKHGRITASVSENELRLSYRREAFHRETVITTSAPGQLDVSGMTFRIRVGPHAEWTTRLYVNTIVYGARGEDIRSNLPLYRGSRGVAAIETEQNELINQAPKLGCDCEPLAGAYRRSLNDVAALRYESIALGVRLLAAGLPWFMTLFGRDSIITSLQLLPYLPELIPPTALILAGLQGYRLDDFRDEEPGKILHELRYGEMAGFEEQPHSPYYGSADSTPLFVILLDEYERWTGDVRLVKQLEPAARAALEWIDTYGDLLGTGYIWYQTRNPETGLQNQCWKDSWDAISYADGRLPGFPRATCELQGYAYDAKMRGARLARAVWGDPVYADRLEREAAALKQRFNRDFWIPEKEYYALALDADGRHVDALSSNIGHLLWSGIVDESRAGRIAQHLLGPRLFSGWGVRTLADDQGLYNPIGYHVGTVWPFDNSLIAWGLWRYGFRDEAGRICESMLAASRYFGGRLPEAFAGYERELTQYPVEYPTACSPQAWSTGTPLLLLRVMLGLEPQGEHLIIDPALPEGMGRVELLDIPGRWGRVDALGRSRIPHDGAHDR</sequence>
<gene>
    <name evidence="3" type="ORF">GA0070609_5308</name>
</gene>
<proteinExistence type="predicted"/>
<dbReference type="AlphaFoldDB" id="A0A1C5K286"/>
<dbReference type="Pfam" id="PF22422">
    <property type="entry name" value="MGH1-like_GH"/>
    <property type="match status" value="1"/>
</dbReference>
<evidence type="ECO:0000259" key="1">
    <source>
        <dbReference type="Pfam" id="PF14742"/>
    </source>
</evidence>
<feature type="domain" description="Putative glycogen debranching enzyme N-terminal" evidence="1">
    <location>
        <begin position="8"/>
        <end position="189"/>
    </location>
</feature>
<dbReference type="SUPFAM" id="SSF48208">
    <property type="entry name" value="Six-hairpin glycosidases"/>
    <property type="match status" value="1"/>
</dbReference>
<dbReference type="EMBL" id="LT607750">
    <property type="protein sequence ID" value="SCG76934.1"/>
    <property type="molecule type" value="Genomic_DNA"/>
</dbReference>
<name>A0A1C5K286_9ACTN</name>
<organism evidence="3 4">
    <name type="scientific">Micromonospora echinaurantiaca</name>
    <dbReference type="NCBI Taxonomy" id="47857"/>
    <lineage>
        <taxon>Bacteria</taxon>
        <taxon>Bacillati</taxon>
        <taxon>Actinomycetota</taxon>
        <taxon>Actinomycetes</taxon>
        <taxon>Micromonosporales</taxon>
        <taxon>Micromonosporaceae</taxon>
        <taxon>Micromonospora</taxon>
    </lineage>
</organism>
<dbReference type="InterPro" id="IPR032856">
    <property type="entry name" value="GDE_N_bis"/>
</dbReference>
<dbReference type="Gene3D" id="1.50.10.10">
    <property type="match status" value="1"/>
</dbReference>
<reference evidence="3 4" key="1">
    <citation type="submission" date="2016-06" db="EMBL/GenBank/DDBJ databases">
        <authorList>
            <person name="Kjaerup R.B."/>
            <person name="Dalgaard T.S."/>
            <person name="Juul-Madsen H.R."/>
        </authorList>
    </citation>
    <scope>NUCLEOTIDE SEQUENCE [LARGE SCALE GENOMIC DNA]</scope>
    <source>
        <strain evidence="3 4">DSM 43904</strain>
    </source>
</reference>
<dbReference type="InterPro" id="IPR012341">
    <property type="entry name" value="6hp_glycosidase-like_sf"/>
</dbReference>